<evidence type="ECO:0000256" key="6">
    <source>
        <dbReference type="ARBA" id="ARBA00023004"/>
    </source>
</evidence>
<reference evidence="14 15" key="1">
    <citation type="journal article" date="2021" name="BMC Biol.">
        <title>Horizontally acquired antibacterial genes associated with adaptive radiation of ladybird beetles.</title>
        <authorList>
            <person name="Li H.S."/>
            <person name="Tang X.F."/>
            <person name="Huang Y.H."/>
            <person name="Xu Z.Y."/>
            <person name="Chen M.L."/>
            <person name="Du X.Y."/>
            <person name="Qiu B.Y."/>
            <person name="Chen P.T."/>
            <person name="Zhang W."/>
            <person name="Slipinski A."/>
            <person name="Escalona H.E."/>
            <person name="Waterhouse R.M."/>
            <person name="Zwick A."/>
            <person name="Pang H."/>
        </authorList>
    </citation>
    <scope>NUCLEOTIDE SEQUENCE [LARGE SCALE GENOMIC DNA]</scope>
    <source>
        <strain evidence="14">SYSU2018</strain>
    </source>
</reference>
<comment type="caution">
    <text evidence="14">The sequence shown here is derived from an EMBL/GenBank/DDBJ whole genome shotgun (WGS) entry which is preliminary data.</text>
</comment>
<dbReference type="PANTHER" id="PTHR11465:SF9">
    <property type="entry name" value="CATALASE"/>
    <property type="match status" value="1"/>
</dbReference>
<sequence length="498" mass="56772">MNSLPSSNQLPEWMKKNKDKKTCITTAEGINVTGATSSITVGEHGPIVLYDWNLLERLAHFNRERIPERVVHAKGSAAFGYFECTNDITQYTTSKVFEKIGKKTPVALRFSRVAGSLGAADTDRDPRGFAIKFYTEEGIWDLVGNNTPIFFIRDPIFFPSFIHSQKPNPVTNLREWNQFWDFISLRHESVHQVMFLFSDRGIPKSYRNMHGYGSHTFSFVDKDRKLIYCKFHIKTDQGIENLSPSEATRIAGEDPNYYGRDLYDSIENKNFPSWTFYIQLMTAEEAEIKDFDPFDITKVWPHKDNPLMKVGKLVLNRNPSNYFAEVEQLAFSPSNITPGIWISPDRLLQGRLFSYADTHRHRLGINFAQIPVNSPFKANNYQRDGLATIDNQGGAPNYYPNSFKGPMECPANYPAPLQVTGEVGHYDTGNTEDNYKQANVFYNKVLDDAAKDRLENNLVSTIKNVTCEKVKANVLQLFTLVDPTLGNNIKEKLRQASK</sequence>
<keyword evidence="15" id="KW-1185">Reference proteome</keyword>
<dbReference type="InterPro" id="IPR024711">
    <property type="entry name" value="Catalase_clade1/3"/>
</dbReference>
<evidence type="ECO:0000256" key="1">
    <source>
        <dbReference type="ARBA" id="ARBA00005329"/>
    </source>
</evidence>
<dbReference type="GO" id="GO:0046872">
    <property type="term" value="F:metal ion binding"/>
    <property type="evidence" value="ECO:0007669"/>
    <property type="project" value="UniProtKB-KW"/>
</dbReference>
<dbReference type="CDD" id="cd08156">
    <property type="entry name" value="catalase_clade_3"/>
    <property type="match status" value="1"/>
</dbReference>
<dbReference type="PIRSF" id="PIRSF038928">
    <property type="entry name" value="Catalase_clade1-3"/>
    <property type="match status" value="1"/>
</dbReference>
<evidence type="ECO:0000256" key="4">
    <source>
        <dbReference type="ARBA" id="ARBA00022723"/>
    </source>
</evidence>
<dbReference type="PROSITE" id="PS51402">
    <property type="entry name" value="CATALASE_3"/>
    <property type="match status" value="1"/>
</dbReference>
<dbReference type="Gene3D" id="2.40.180.10">
    <property type="entry name" value="Catalase core domain"/>
    <property type="match status" value="1"/>
</dbReference>
<dbReference type="PROSITE" id="PS00438">
    <property type="entry name" value="CATALASE_2"/>
    <property type="match status" value="1"/>
</dbReference>
<keyword evidence="4 10" id="KW-0479">Metal-binding</keyword>
<dbReference type="EC" id="1.11.1.6" evidence="11"/>
<dbReference type="AlphaFoldDB" id="A0ABD2ND03"/>
<dbReference type="SUPFAM" id="SSF56634">
    <property type="entry name" value="Heme-dependent catalase-like"/>
    <property type="match status" value="1"/>
</dbReference>
<comment type="similarity">
    <text evidence="1 11">Belongs to the catalase family.</text>
</comment>
<protein>
    <recommendedName>
        <fullName evidence="11">Catalase</fullName>
        <ecNumber evidence="11">1.11.1.6</ecNumber>
    </recommendedName>
</protein>
<evidence type="ECO:0000313" key="15">
    <source>
        <dbReference type="Proteomes" id="UP001516400"/>
    </source>
</evidence>
<evidence type="ECO:0000313" key="14">
    <source>
        <dbReference type="EMBL" id="KAL3276556.1"/>
    </source>
</evidence>
<dbReference type="InterPro" id="IPR018028">
    <property type="entry name" value="Catalase"/>
</dbReference>
<comment type="function">
    <text evidence="12">Catalyzes the degradation of hydrogen peroxide (H(2)O(2)) generated by peroxisomal oxidases to water and oxygen, thereby protecting cells from the toxic effects of hydrogen peroxide.</text>
</comment>
<dbReference type="Pfam" id="PF00199">
    <property type="entry name" value="Catalase"/>
    <property type="match status" value="1"/>
</dbReference>
<dbReference type="GO" id="GO:0004096">
    <property type="term" value="F:catalase activity"/>
    <property type="evidence" value="ECO:0007669"/>
    <property type="project" value="UniProtKB-EC"/>
</dbReference>
<dbReference type="InterPro" id="IPR010582">
    <property type="entry name" value="Catalase_immune_responsive"/>
</dbReference>
<evidence type="ECO:0000259" key="13">
    <source>
        <dbReference type="SMART" id="SM01060"/>
    </source>
</evidence>
<feature type="active site" evidence="9">
    <location>
        <position position="145"/>
    </location>
</feature>
<dbReference type="InterPro" id="IPR002226">
    <property type="entry name" value="Catalase_haem_BS"/>
</dbReference>
<feature type="active site" evidence="9">
    <location>
        <position position="72"/>
    </location>
</feature>
<proteinExistence type="inferred from homology"/>
<evidence type="ECO:0000256" key="2">
    <source>
        <dbReference type="ARBA" id="ARBA00022559"/>
    </source>
</evidence>
<evidence type="ECO:0000256" key="10">
    <source>
        <dbReference type="PIRSR" id="PIRSR038928-2"/>
    </source>
</evidence>
<dbReference type="PROSITE" id="PS00437">
    <property type="entry name" value="CATALASE_1"/>
    <property type="match status" value="1"/>
</dbReference>
<keyword evidence="6 10" id="KW-0408">Iron</keyword>
<name>A0ABD2ND03_9CUCU</name>
<organism evidence="14 15">
    <name type="scientific">Cryptolaemus montrouzieri</name>
    <dbReference type="NCBI Taxonomy" id="559131"/>
    <lineage>
        <taxon>Eukaryota</taxon>
        <taxon>Metazoa</taxon>
        <taxon>Ecdysozoa</taxon>
        <taxon>Arthropoda</taxon>
        <taxon>Hexapoda</taxon>
        <taxon>Insecta</taxon>
        <taxon>Pterygota</taxon>
        <taxon>Neoptera</taxon>
        <taxon>Endopterygota</taxon>
        <taxon>Coleoptera</taxon>
        <taxon>Polyphaga</taxon>
        <taxon>Cucujiformia</taxon>
        <taxon>Coccinelloidea</taxon>
        <taxon>Coccinellidae</taxon>
        <taxon>Scymninae</taxon>
        <taxon>Scymnini</taxon>
        <taxon>Cryptolaemus</taxon>
    </lineage>
</organism>
<dbReference type="InterPro" id="IPR024708">
    <property type="entry name" value="Catalase_AS"/>
</dbReference>
<dbReference type="Pfam" id="PF06628">
    <property type="entry name" value="Catalase-rel"/>
    <property type="match status" value="1"/>
</dbReference>
<dbReference type="InterPro" id="IPR011614">
    <property type="entry name" value="Catalase_core"/>
</dbReference>
<keyword evidence="5 11" id="KW-0560">Oxidoreductase</keyword>
<evidence type="ECO:0000256" key="8">
    <source>
        <dbReference type="ARBA" id="ARBA00049254"/>
    </source>
</evidence>
<keyword evidence="7 11" id="KW-0376">Hydrogen peroxide</keyword>
<dbReference type="EMBL" id="JABFTP020000103">
    <property type="protein sequence ID" value="KAL3276556.1"/>
    <property type="molecule type" value="Genomic_DNA"/>
</dbReference>
<dbReference type="SMART" id="SM01060">
    <property type="entry name" value="Catalase"/>
    <property type="match status" value="1"/>
</dbReference>
<dbReference type="GO" id="GO:0042744">
    <property type="term" value="P:hydrogen peroxide catabolic process"/>
    <property type="evidence" value="ECO:0007669"/>
    <property type="project" value="UniProtKB-KW"/>
</dbReference>
<accession>A0ABD2ND03</accession>
<dbReference type="PANTHER" id="PTHR11465">
    <property type="entry name" value="CATALASE"/>
    <property type="match status" value="1"/>
</dbReference>
<evidence type="ECO:0000256" key="12">
    <source>
        <dbReference type="RuleBase" id="RU004142"/>
    </source>
</evidence>
<evidence type="ECO:0000256" key="7">
    <source>
        <dbReference type="ARBA" id="ARBA00023324"/>
    </source>
</evidence>
<evidence type="ECO:0000256" key="5">
    <source>
        <dbReference type="ARBA" id="ARBA00023002"/>
    </source>
</evidence>
<gene>
    <name evidence="14" type="ORF">HHI36_011930</name>
</gene>
<dbReference type="InterPro" id="IPR020835">
    <property type="entry name" value="Catalase_sf"/>
</dbReference>
<feature type="domain" description="Catalase core" evidence="13">
    <location>
        <begin position="25"/>
        <end position="407"/>
    </location>
</feature>
<comment type="cofactor">
    <cofactor evidence="10">
        <name>heme</name>
        <dbReference type="ChEBI" id="CHEBI:30413"/>
    </cofactor>
</comment>
<dbReference type="PRINTS" id="PR00067">
    <property type="entry name" value="CATALASE"/>
</dbReference>
<feature type="binding site" description="axial binding residue" evidence="10">
    <location>
        <position position="355"/>
    </location>
    <ligand>
        <name>heme</name>
        <dbReference type="ChEBI" id="CHEBI:30413"/>
    </ligand>
    <ligandPart>
        <name>Fe</name>
        <dbReference type="ChEBI" id="CHEBI:18248"/>
    </ligandPart>
</feature>
<dbReference type="Proteomes" id="UP001516400">
    <property type="component" value="Unassembled WGS sequence"/>
</dbReference>
<comment type="catalytic activity">
    <reaction evidence="8 11">
        <text>2 H2O2 = O2 + 2 H2O</text>
        <dbReference type="Rhea" id="RHEA:20309"/>
        <dbReference type="ChEBI" id="CHEBI:15377"/>
        <dbReference type="ChEBI" id="CHEBI:15379"/>
        <dbReference type="ChEBI" id="CHEBI:16240"/>
        <dbReference type="EC" id="1.11.1.6"/>
    </reaction>
</comment>
<keyword evidence="3 10" id="KW-0349">Heme</keyword>
<keyword evidence="2 11" id="KW-0575">Peroxidase</keyword>
<dbReference type="FunFam" id="2.40.180.10:FF:000001">
    <property type="entry name" value="Catalase"/>
    <property type="match status" value="1"/>
</dbReference>
<evidence type="ECO:0000256" key="9">
    <source>
        <dbReference type="PIRSR" id="PIRSR038928-1"/>
    </source>
</evidence>
<evidence type="ECO:0000256" key="3">
    <source>
        <dbReference type="ARBA" id="ARBA00022617"/>
    </source>
</evidence>
<evidence type="ECO:0000256" key="11">
    <source>
        <dbReference type="RuleBase" id="RU000498"/>
    </source>
</evidence>
<dbReference type="InterPro" id="IPR040333">
    <property type="entry name" value="Catalase_3"/>
</dbReference>